<evidence type="ECO:0000256" key="1">
    <source>
        <dbReference type="SAM" id="MobiDB-lite"/>
    </source>
</evidence>
<dbReference type="VEuPathDB" id="TrichDB:TRFO_01921"/>
<dbReference type="Pfam" id="PF02221">
    <property type="entry name" value="E1_DerP2_DerF2"/>
    <property type="match status" value="1"/>
</dbReference>
<dbReference type="InterPro" id="IPR003172">
    <property type="entry name" value="ML_dom"/>
</dbReference>
<feature type="region of interest" description="Disordered" evidence="1">
    <location>
        <begin position="150"/>
        <end position="202"/>
    </location>
</feature>
<dbReference type="GeneID" id="94825093"/>
<dbReference type="RefSeq" id="XP_068351976.1">
    <property type="nucleotide sequence ID" value="XM_068490389.1"/>
</dbReference>
<evidence type="ECO:0000313" key="3">
    <source>
        <dbReference type="EMBL" id="OHS98839.1"/>
    </source>
</evidence>
<evidence type="ECO:0000259" key="2">
    <source>
        <dbReference type="Pfam" id="PF02221"/>
    </source>
</evidence>
<reference evidence="3" key="1">
    <citation type="submission" date="2016-10" db="EMBL/GenBank/DDBJ databases">
        <authorList>
            <person name="Benchimol M."/>
            <person name="Almeida L.G."/>
            <person name="Vasconcelos A.T."/>
            <person name="Perreira-Neves A."/>
            <person name="Rosa I.A."/>
            <person name="Tasca T."/>
            <person name="Bogo M.R."/>
            <person name="de Souza W."/>
        </authorList>
    </citation>
    <scope>NUCLEOTIDE SEQUENCE [LARGE SCALE GENOMIC DNA]</scope>
    <source>
        <strain evidence="3">K</strain>
    </source>
</reference>
<dbReference type="AlphaFoldDB" id="A0A1J4JKC3"/>
<gene>
    <name evidence="3" type="ORF">TRFO_01921</name>
</gene>
<dbReference type="Proteomes" id="UP000179807">
    <property type="component" value="Unassembled WGS sequence"/>
</dbReference>
<feature type="compositionally biased region" description="Low complexity" evidence="1">
    <location>
        <begin position="192"/>
        <end position="202"/>
    </location>
</feature>
<dbReference type="OrthoDB" id="10544027at2759"/>
<dbReference type="EMBL" id="MLAK01001037">
    <property type="protein sequence ID" value="OHS98839.1"/>
    <property type="molecule type" value="Genomic_DNA"/>
</dbReference>
<keyword evidence="4" id="KW-1185">Reference proteome</keyword>
<name>A0A1J4JKC3_9EUKA</name>
<feature type="domain" description="MD-2-related lipid-recognition" evidence="2">
    <location>
        <begin position="16"/>
        <end position="135"/>
    </location>
</feature>
<accession>A0A1J4JKC3</accession>
<protein>
    <recommendedName>
        <fullName evidence="2">MD-2-related lipid-recognition domain-containing protein</fullName>
    </recommendedName>
</protein>
<comment type="caution">
    <text evidence="3">The sequence shown here is derived from an EMBL/GenBank/DDBJ whole genome shotgun (WGS) entry which is preliminary data.</text>
</comment>
<organism evidence="3 4">
    <name type="scientific">Tritrichomonas foetus</name>
    <dbReference type="NCBI Taxonomy" id="1144522"/>
    <lineage>
        <taxon>Eukaryota</taxon>
        <taxon>Metamonada</taxon>
        <taxon>Parabasalia</taxon>
        <taxon>Tritrichomonadida</taxon>
        <taxon>Tritrichomonadidae</taxon>
        <taxon>Tritrichomonas</taxon>
    </lineage>
</organism>
<proteinExistence type="predicted"/>
<sequence>MLVILVYFISSVKETRIETCQAKNVFNIKKFEISYPEKNRAGIISFQLYAELTSQVENPFLETQIIPEGSRIPAFRIRDNLCRKGILVCPASFSPVSYSNQISLPATLKPGEYTLKLIFREATLKLSCYKIKFTISEDATALNEEKKIDFQDTIDGQNEKEKHGNDDETNDEEGKDHNKKIEENIFGDLEKNPYQNQNNKQK</sequence>
<evidence type="ECO:0000313" key="4">
    <source>
        <dbReference type="Proteomes" id="UP000179807"/>
    </source>
</evidence>
<feature type="compositionally biased region" description="Basic and acidic residues" evidence="1">
    <location>
        <begin position="157"/>
        <end position="191"/>
    </location>
</feature>